<evidence type="ECO:0000256" key="6">
    <source>
        <dbReference type="ARBA" id="ARBA00022679"/>
    </source>
</evidence>
<dbReference type="NCBIfam" id="TIGR00089">
    <property type="entry name" value="MiaB/RimO family radical SAM methylthiotransferase"/>
    <property type="match status" value="1"/>
</dbReference>
<evidence type="ECO:0000256" key="15">
    <source>
        <dbReference type="ARBA" id="ARBA00069898"/>
    </source>
</evidence>
<keyword evidence="5" id="KW-0963">Cytoplasm</keyword>
<name>A0A7I8D0M7_9FIRM</name>
<gene>
    <name evidence="18" type="ORF">C12CBH8_09350</name>
</gene>
<dbReference type="KEGG" id="sman:C12CBH8_09350"/>
<dbReference type="InterPro" id="IPR005839">
    <property type="entry name" value="Methylthiotransferase"/>
</dbReference>
<feature type="domain" description="MTTase N-terminal" evidence="16">
    <location>
        <begin position="1"/>
        <end position="113"/>
    </location>
</feature>
<dbReference type="PROSITE" id="PS51918">
    <property type="entry name" value="RADICAL_SAM"/>
    <property type="match status" value="1"/>
</dbReference>
<protein>
    <recommendedName>
        <fullName evidence="15">Threonylcarbamoyladenosine tRNA methylthiotransferase MtaB</fullName>
        <ecNumber evidence="3">2.8.4.5</ecNumber>
    </recommendedName>
    <alternativeName>
        <fullName evidence="12">tRNA-t(6)A37 methylthiotransferase</fullName>
    </alternativeName>
</protein>
<dbReference type="Gene3D" id="3.40.50.12160">
    <property type="entry name" value="Methylthiotransferase, N-terminal domain"/>
    <property type="match status" value="1"/>
</dbReference>
<dbReference type="NCBIfam" id="TIGR01579">
    <property type="entry name" value="MiaB-like-C"/>
    <property type="match status" value="1"/>
</dbReference>
<evidence type="ECO:0000259" key="17">
    <source>
        <dbReference type="PROSITE" id="PS51918"/>
    </source>
</evidence>
<evidence type="ECO:0000256" key="2">
    <source>
        <dbReference type="ARBA" id="ARBA00002399"/>
    </source>
</evidence>
<dbReference type="Pfam" id="PF00919">
    <property type="entry name" value="UPF0004"/>
    <property type="match status" value="1"/>
</dbReference>
<keyword evidence="19" id="KW-1185">Reference proteome</keyword>
<dbReference type="FunFam" id="3.40.50.12160:FF:000004">
    <property type="entry name" value="Threonylcarbamoyladenosine tRNA methylthiotransferase MtaB"/>
    <property type="match status" value="1"/>
</dbReference>
<evidence type="ECO:0000256" key="14">
    <source>
        <dbReference type="ARBA" id="ARBA00061574"/>
    </source>
</evidence>
<organism evidence="18 19">
    <name type="scientific">Solibaculum mannosilyticum</name>
    <dbReference type="NCBI Taxonomy" id="2780922"/>
    <lineage>
        <taxon>Bacteria</taxon>
        <taxon>Bacillati</taxon>
        <taxon>Bacillota</taxon>
        <taxon>Clostridia</taxon>
        <taxon>Eubacteriales</taxon>
        <taxon>Oscillospiraceae</taxon>
        <taxon>Solibaculum</taxon>
    </lineage>
</organism>
<dbReference type="SUPFAM" id="SSF102114">
    <property type="entry name" value="Radical SAM enzymes"/>
    <property type="match status" value="1"/>
</dbReference>
<comment type="function">
    <text evidence="2">Catalyzes the methylthiolation of N6-threonylcarbamoyladenosine (t(6)A), leading to the formation of 2-methylthio-N6-threonylcarbamoyladenosine (ms(2)t(6)A) at position 37 in tRNAs that read codons beginning with adenine.</text>
</comment>
<evidence type="ECO:0000256" key="11">
    <source>
        <dbReference type="ARBA" id="ARBA00023014"/>
    </source>
</evidence>
<evidence type="ECO:0000256" key="13">
    <source>
        <dbReference type="ARBA" id="ARBA00051661"/>
    </source>
</evidence>
<dbReference type="PROSITE" id="PS51449">
    <property type="entry name" value="MTTASE_N"/>
    <property type="match status" value="1"/>
</dbReference>
<evidence type="ECO:0000313" key="19">
    <source>
        <dbReference type="Proteomes" id="UP000593890"/>
    </source>
</evidence>
<accession>A0A7I8D0M7</accession>
<keyword evidence="11" id="KW-0411">Iron-sulfur</keyword>
<dbReference type="InterPro" id="IPR013848">
    <property type="entry name" value="Methylthiotransferase_N"/>
</dbReference>
<dbReference type="InterPro" id="IPR058240">
    <property type="entry name" value="rSAM_sf"/>
</dbReference>
<keyword evidence="4" id="KW-0004">4Fe-4S</keyword>
<dbReference type="EC" id="2.8.4.5" evidence="3"/>
<evidence type="ECO:0000256" key="10">
    <source>
        <dbReference type="ARBA" id="ARBA00023004"/>
    </source>
</evidence>
<dbReference type="InterPro" id="IPR006467">
    <property type="entry name" value="MiaB-like_bact"/>
</dbReference>
<dbReference type="InterPro" id="IPR006638">
    <property type="entry name" value="Elp3/MiaA/NifB-like_rSAM"/>
</dbReference>
<keyword evidence="10" id="KW-0408">Iron</keyword>
<keyword evidence="9" id="KW-0479">Metal-binding</keyword>
<sequence>MTVRFYTLGCKVNQYETEAMAGALKQAGFLPAADSEQPSVIVINSCTVTSESDSKARKLLHRCRRQNPDAVIVLTGCYPQAHPDIADTLPEADIILGSKNRSGLTKHVQDFLQHRTRIVDIEPHTKDETFEDMRATDFSERTRATIKIQDGCNRFCSYCIIPTARGPVRSKELALIRQEVASQAAAGYRETVLTGINLSAYGEDCGKSLADALEAACSVKEMGRIRLGSLEPDCFTPAFIDRIAKLKNLCPHFHLSLQSGCEATLRAMNRHYTPEQYLEIATHLRCAFPHCAITTDVMVGFPGETPEHFEESLAFVKKVGFARVHVFAYSIRPGTKAALMEHQVPKAEKERRSHRMIRATDGSRHSFWESQLGCVFPVLFEQQVSKGVWEGYSPNYTPIHVTSEEPLGGQIREVFLQDVEENWCIGALKRS</sequence>
<dbReference type="InterPro" id="IPR020612">
    <property type="entry name" value="Methylthiotransferase_CS"/>
</dbReference>
<feature type="domain" description="Radical SAM core" evidence="17">
    <location>
        <begin position="138"/>
        <end position="366"/>
    </location>
</feature>
<evidence type="ECO:0000256" key="5">
    <source>
        <dbReference type="ARBA" id="ARBA00022490"/>
    </source>
</evidence>
<dbReference type="FunFam" id="3.80.30.20:FF:000001">
    <property type="entry name" value="tRNA-2-methylthio-N(6)-dimethylallyladenosine synthase 2"/>
    <property type="match status" value="1"/>
</dbReference>
<dbReference type="Pfam" id="PF04055">
    <property type="entry name" value="Radical_SAM"/>
    <property type="match status" value="1"/>
</dbReference>
<dbReference type="GO" id="GO:0051539">
    <property type="term" value="F:4 iron, 4 sulfur cluster binding"/>
    <property type="evidence" value="ECO:0007669"/>
    <property type="project" value="UniProtKB-KW"/>
</dbReference>
<keyword evidence="6" id="KW-0808">Transferase</keyword>
<dbReference type="RefSeq" id="WP_215533668.1">
    <property type="nucleotide sequence ID" value="NZ_AP023321.1"/>
</dbReference>
<keyword evidence="8" id="KW-0819">tRNA processing</keyword>
<reference evidence="19" key="1">
    <citation type="submission" date="2020-07" db="EMBL/GenBank/DDBJ databases">
        <title>Complete genome sequencing of Clostridia bacterium strain 12CBH8.</title>
        <authorList>
            <person name="Sakamoto M."/>
            <person name="Murakami T."/>
            <person name="Mori H."/>
        </authorList>
    </citation>
    <scope>NUCLEOTIDE SEQUENCE [LARGE SCALE GENOMIC DNA]</scope>
    <source>
        <strain evidence="19">12CBH8</strain>
    </source>
</reference>
<dbReference type="PROSITE" id="PS01278">
    <property type="entry name" value="MTTASE_RADICAL"/>
    <property type="match status" value="1"/>
</dbReference>
<evidence type="ECO:0000259" key="16">
    <source>
        <dbReference type="PROSITE" id="PS51449"/>
    </source>
</evidence>
<dbReference type="PANTHER" id="PTHR11918:SF45">
    <property type="entry name" value="THREONYLCARBAMOYLADENOSINE TRNA METHYLTHIOTRANSFERASE"/>
    <property type="match status" value="1"/>
</dbReference>
<dbReference type="GO" id="GO:0046872">
    <property type="term" value="F:metal ion binding"/>
    <property type="evidence" value="ECO:0007669"/>
    <property type="project" value="UniProtKB-KW"/>
</dbReference>
<dbReference type="InterPro" id="IPR023404">
    <property type="entry name" value="rSAM_horseshoe"/>
</dbReference>
<evidence type="ECO:0000256" key="12">
    <source>
        <dbReference type="ARBA" id="ARBA00031213"/>
    </source>
</evidence>
<evidence type="ECO:0000256" key="3">
    <source>
        <dbReference type="ARBA" id="ARBA00013273"/>
    </source>
</evidence>
<comment type="cofactor">
    <cofactor evidence="1">
        <name>[4Fe-4S] cluster</name>
        <dbReference type="ChEBI" id="CHEBI:49883"/>
    </cofactor>
</comment>
<comment type="similarity">
    <text evidence="14">Belongs to the methylthiotransferase family. MtaB subfamily.</text>
</comment>
<dbReference type="Gene3D" id="3.80.30.20">
    <property type="entry name" value="tm_1862 like domain"/>
    <property type="match status" value="1"/>
</dbReference>
<dbReference type="SFLD" id="SFLDS00029">
    <property type="entry name" value="Radical_SAM"/>
    <property type="match status" value="1"/>
</dbReference>
<dbReference type="SFLD" id="SFLDG01082">
    <property type="entry name" value="B12-binding_domain_containing"/>
    <property type="match status" value="1"/>
</dbReference>
<dbReference type="InterPro" id="IPR038135">
    <property type="entry name" value="Methylthiotransferase_N_sf"/>
</dbReference>
<dbReference type="CDD" id="cd01335">
    <property type="entry name" value="Radical_SAM"/>
    <property type="match status" value="1"/>
</dbReference>
<evidence type="ECO:0000256" key="1">
    <source>
        <dbReference type="ARBA" id="ARBA00001966"/>
    </source>
</evidence>
<dbReference type="SMART" id="SM00729">
    <property type="entry name" value="Elp3"/>
    <property type="match status" value="1"/>
</dbReference>
<evidence type="ECO:0000256" key="9">
    <source>
        <dbReference type="ARBA" id="ARBA00022723"/>
    </source>
</evidence>
<dbReference type="AlphaFoldDB" id="A0A7I8D0M7"/>
<comment type="catalytic activity">
    <reaction evidence="13">
        <text>N(6)-L-threonylcarbamoyladenosine(37) in tRNA + (sulfur carrier)-SH + AH2 + 2 S-adenosyl-L-methionine = 2-methylsulfanyl-N(6)-L-threonylcarbamoyladenosine(37) in tRNA + (sulfur carrier)-H + 5'-deoxyadenosine + L-methionine + A + S-adenosyl-L-homocysteine + 2 H(+)</text>
        <dbReference type="Rhea" id="RHEA:37075"/>
        <dbReference type="Rhea" id="RHEA-COMP:10163"/>
        <dbReference type="Rhea" id="RHEA-COMP:11092"/>
        <dbReference type="Rhea" id="RHEA-COMP:14737"/>
        <dbReference type="Rhea" id="RHEA-COMP:14739"/>
        <dbReference type="ChEBI" id="CHEBI:13193"/>
        <dbReference type="ChEBI" id="CHEBI:15378"/>
        <dbReference type="ChEBI" id="CHEBI:17319"/>
        <dbReference type="ChEBI" id="CHEBI:17499"/>
        <dbReference type="ChEBI" id="CHEBI:29917"/>
        <dbReference type="ChEBI" id="CHEBI:57844"/>
        <dbReference type="ChEBI" id="CHEBI:57856"/>
        <dbReference type="ChEBI" id="CHEBI:59789"/>
        <dbReference type="ChEBI" id="CHEBI:64428"/>
        <dbReference type="ChEBI" id="CHEBI:74418"/>
        <dbReference type="ChEBI" id="CHEBI:74420"/>
        <dbReference type="EC" id="2.8.4.5"/>
    </reaction>
</comment>
<keyword evidence="7" id="KW-0949">S-adenosyl-L-methionine</keyword>
<dbReference type="GO" id="GO:0035598">
    <property type="term" value="F:tRNA (N(6)-L-threonylcarbamoyladenosine(37)-C(2))-methylthiotransferase activity"/>
    <property type="evidence" value="ECO:0007669"/>
    <property type="project" value="UniProtKB-EC"/>
</dbReference>
<evidence type="ECO:0000313" key="18">
    <source>
        <dbReference type="EMBL" id="BCI60296.1"/>
    </source>
</evidence>
<dbReference type="PANTHER" id="PTHR11918">
    <property type="entry name" value="RADICAL SAM PROTEINS"/>
    <property type="match status" value="1"/>
</dbReference>
<proteinExistence type="inferred from homology"/>
<dbReference type="InterPro" id="IPR007197">
    <property type="entry name" value="rSAM"/>
</dbReference>
<evidence type="ECO:0000256" key="7">
    <source>
        <dbReference type="ARBA" id="ARBA00022691"/>
    </source>
</evidence>
<dbReference type="Proteomes" id="UP000593890">
    <property type="component" value="Chromosome"/>
</dbReference>
<dbReference type="EMBL" id="AP023321">
    <property type="protein sequence ID" value="BCI60296.1"/>
    <property type="molecule type" value="Genomic_DNA"/>
</dbReference>
<dbReference type="SFLD" id="SFLDG01061">
    <property type="entry name" value="methylthiotransferase"/>
    <property type="match status" value="1"/>
</dbReference>
<evidence type="ECO:0000256" key="4">
    <source>
        <dbReference type="ARBA" id="ARBA00022485"/>
    </source>
</evidence>
<evidence type="ECO:0000256" key="8">
    <source>
        <dbReference type="ARBA" id="ARBA00022694"/>
    </source>
</evidence>